<evidence type="ECO:0000259" key="14">
    <source>
        <dbReference type="Pfam" id="PF08245"/>
    </source>
</evidence>
<keyword evidence="3 10" id="KW-0132">Cell division</keyword>
<comment type="similarity">
    <text evidence="10">Belongs to the MurCDEF family. MurF subfamily.</text>
</comment>
<dbReference type="InterPro" id="IPR035911">
    <property type="entry name" value="MurE/MurF_N"/>
</dbReference>
<comment type="function">
    <text evidence="10 11">Involved in cell wall formation. Catalyzes the final step in the synthesis of UDP-N-acetylmuramoyl-pentapeptide, the precursor of murein.</text>
</comment>
<organism evidence="15 16">
    <name type="scientific">Saccharibacillus kuerlensis</name>
    <dbReference type="NCBI Taxonomy" id="459527"/>
    <lineage>
        <taxon>Bacteria</taxon>
        <taxon>Bacillati</taxon>
        <taxon>Bacillota</taxon>
        <taxon>Bacilli</taxon>
        <taxon>Bacillales</taxon>
        <taxon>Paenibacillaceae</taxon>
        <taxon>Saccharibacillus</taxon>
    </lineage>
</organism>
<evidence type="ECO:0000256" key="9">
    <source>
        <dbReference type="ARBA" id="ARBA00023316"/>
    </source>
</evidence>
<gene>
    <name evidence="10 15" type="primary">murF</name>
    <name evidence="15" type="ORF">GCM10010969_13640</name>
</gene>
<protein>
    <recommendedName>
        <fullName evidence="10 11">UDP-N-acetylmuramoyl-tripeptide--D-alanyl-D-alanine ligase</fullName>
        <ecNumber evidence="10 11">6.3.2.10</ecNumber>
    </recommendedName>
    <alternativeName>
        <fullName evidence="10">D-alanyl-D-alanine-adding enzyme</fullName>
    </alternativeName>
</protein>
<dbReference type="HAMAP" id="MF_02019">
    <property type="entry name" value="MurF"/>
    <property type="match status" value="1"/>
</dbReference>
<keyword evidence="8 10" id="KW-0131">Cell cycle</keyword>
<evidence type="ECO:0000256" key="4">
    <source>
        <dbReference type="ARBA" id="ARBA00022741"/>
    </source>
</evidence>
<evidence type="ECO:0000256" key="8">
    <source>
        <dbReference type="ARBA" id="ARBA00023306"/>
    </source>
</evidence>
<dbReference type="InterPro" id="IPR051046">
    <property type="entry name" value="MurCDEF_CellWall_CoF430Synth"/>
</dbReference>
<dbReference type="Pfam" id="PF08245">
    <property type="entry name" value="Mur_ligase_M"/>
    <property type="match status" value="1"/>
</dbReference>
<evidence type="ECO:0000256" key="5">
    <source>
        <dbReference type="ARBA" id="ARBA00022840"/>
    </source>
</evidence>
<dbReference type="GO" id="GO:0016874">
    <property type="term" value="F:ligase activity"/>
    <property type="evidence" value="ECO:0007669"/>
    <property type="project" value="UniProtKB-KW"/>
</dbReference>
<comment type="caution">
    <text evidence="15">The sequence shown here is derived from an EMBL/GenBank/DDBJ whole genome shotgun (WGS) entry which is preliminary data.</text>
</comment>
<evidence type="ECO:0000256" key="3">
    <source>
        <dbReference type="ARBA" id="ARBA00022618"/>
    </source>
</evidence>
<dbReference type="InterPro" id="IPR000713">
    <property type="entry name" value="Mur_ligase_N"/>
</dbReference>
<dbReference type="InterPro" id="IPR036615">
    <property type="entry name" value="Mur_ligase_C_dom_sf"/>
</dbReference>
<keyword evidence="4 10" id="KW-0547">Nucleotide-binding</keyword>
<dbReference type="SUPFAM" id="SSF53623">
    <property type="entry name" value="MurD-like peptide ligases, catalytic domain"/>
    <property type="match status" value="1"/>
</dbReference>
<dbReference type="EMBL" id="BMLN01000003">
    <property type="protein sequence ID" value="GGN96505.1"/>
    <property type="molecule type" value="Genomic_DNA"/>
</dbReference>
<comment type="catalytic activity">
    <reaction evidence="10 11">
        <text>D-alanyl-D-alanine + UDP-N-acetyl-alpha-D-muramoyl-L-alanyl-gamma-D-glutamyl-meso-2,6-diaminopimelate + ATP = UDP-N-acetyl-alpha-D-muramoyl-L-alanyl-gamma-D-glutamyl-meso-2,6-diaminopimeloyl-D-alanyl-D-alanine + ADP + phosphate + H(+)</text>
        <dbReference type="Rhea" id="RHEA:28374"/>
        <dbReference type="ChEBI" id="CHEBI:15378"/>
        <dbReference type="ChEBI" id="CHEBI:30616"/>
        <dbReference type="ChEBI" id="CHEBI:43474"/>
        <dbReference type="ChEBI" id="CHEBI:57822"/>
        <dbReference type="ChEBI" id="CHEBI:61386"/>
        <dbReference type="ChEBI" id="CHEBI:83905"/>
        <dbReference type="ChEBI" id="CHEBI:456216"/>
        <dbReference type="EC" id="6.3.2.10"/>
    </reaction>
</comment>
<evidence type="ECO:0000256" key="7">
    <source>
        <dbReference type="ARBA" id="ARBA00022984"/>
    </source>
</evidence>
<keyword evidence="9 10" id="KW-0961">Cell wall biogenesis/degradation</keyword>
<dbReference type="PANTHER" id="PTHR43024">
    <property type="entry name" value="UDP-N-ACETYLMURAMOYL-TRIPEPTIDE--D-ALANYL-D-ALANINE LIGASE"/>
    <property type="match status" value="1"/>
</dbReference>
<comment type="subcellular location">
    <subcellularLocation>
        <location evidence="10 11">Cytoplasm</location>
    </subcellularLocation>
</comment>
<dbReference type="SUPFAM" id="SSF63418">
    <property type="entry name" value="MurE/MurF N-terminal domain"/>
    <property type="match status" value="1"/>
</dbReference>
<evidence type="ECO:0000256" key="2">
    <source>
        <dbReference type="ARBA" id="ARBA00022598"/>
    </source>
</evidence>
<feature type="domain" description="Mur ligase N-terminal catalytic" evidence="12">
    <location>
        <begin position="27"/>
        <end position="99"/>
    </location>
</feature>
<dbReference type="Gene3D" id="3.90.190.20">
    <property type="entry name" value="Mur ligase, C-terminal domain"/>
    <property type="match status" value="1"/>
</dbReference>
<dbReference type="NCBIfam" id="TIGR01143">
    <property type="entry name" value="murF"/>
    <property type="match status" value="1"/>
</dbReference>
<keyword evidence="16" id="KW-1185">Reference proteome</keyword>
<evidence type="ECO:0000313" key="15">
    <source>
        <dbReference type="EMBL" id="GGN96505.1"/>
    </source>
</evidence>
<dbReference type="InterPro" id="IPR004101">
    <property type="entry name" value="Mur_ligase_C"/>
</dbReference>
<dbReference type="Proteomes" id="UP000606653">
    <property type="component" value="Unassembled WGS sequence"/>
</dbReference>
<reference evidence="16" key="1">
    <citation type="journal article" date="2019" name="Int. J. Syst. Evol. Microbiol.">
        <title>The Global Catalogue of Microorganisms (GCM) 10K type strain sequencing project: providing services to taxonomists for standard genome sequencing and annotation.</title>
        <authorList>
            <consortium name="The Broad Institute Genomics Platform"/>
            <consortium name="The Broad Institute Genome Sequencing Center for Infectious Disease"/>
            <person name="Wu L."/>
            <person name="Ma J."/>
        </authorList>
    </citation>
    <scope>NUCLEOTIDE SEQUENCE [LARGE SCALE GENOMIC DNA]</scope>
    <source>
        <strain evidence="16">CGMCC 1.6964</strain>
    </source>
</reference>
<dbReference type="Pfam" id="PF02875">
    <property type="entry name" value="Mur_ligase_C"/>
    <property type="match status" value="1"/>
</dbReference>
<accession>A0ABQ2L012</accession>
<evidence type="ECO:0000259" key="13">
    <source>
        <dbReference type="Pfam" id="PF02875"/>
    </source>
</evidence>
<evidence type="ECO:0000256" key="6">
    <source>
        <dbReference type="ARBA" id="ARBA00022960"/>
    </source>
</evidence>
<feature type="domain" description="Mur ligase central" evidence="14">
    <location>
        <begin position="110"/>
        <end position="301"/>
    </location>
</feature>
<evidence type="ECO:0000256" key="11">
    <source>
        <dbReference type="RuleBase" id="RU004136"/>
    </source>
</evidence>
<dbReference type="InterPro" id="IPR005863">
    <property type="entry name" value="UDP-N-AcMur_synth"/>
</dbReference>
<sequence>MITRTIGQVADMCGGQLIGTASAEKLIVGVSIDSRKIGENCLFVPLGGAQVDGHEFAAGALRSGAAASLWQRGHEGAPEGVLIEVDDVLEALQMLAAAYLRETSAKVVGITGSNGKTTTKDMVFALLSTSLRVHKTQGNFNNHLGLPLTLLAMPEDTDVAVLEMGMSDLGEIALLAQIAPPDIAIVTNIGESHLLNLGSRENIARAKLEIASGTKPGGLLVYNGDEPLLPLVLKELEGKLPEGLRTFTFGLNEENDDYPTGIMQQGSGMAFTTRREADFCFSLPTLGSHNVTNALAAMAAARELGVEADKMKKGLAELQLTGMRIERLIGVSGLTLLNDTYNSSPTSARAAIDVLAGLEGYASRVLVLGDMLELGDEEKEYHREIGRYAGRSGIEAVCAFGPLSAEAAEGASEVMNPEAVYAFADKAQLIEHLCGRLKPKDVVLVKASRGMKLEEVVYALRDAPLTGASGV</sequence>
<proteinExistence type="inferred from homology"/>
<evidence type="ECO:0000256" key="10">
    <source>
        <dbReference type="HAMAP-Rule" id="MF_02019"/>
    </source>
</evidence>
<name>A0ABQ2L012_9BACL</name>
<dbReference type="SUPFAM" id="SSF53244">
    <property type="entry name" value="MurD-like peptide ligases, peptide-binding domain"/>
    <property type="match status" value="1"/>
</dbReference>
<dbReference type="Gene3D" id="3.40.1190.10">
    <property type="entry name" value="Mur-like, catalytic domain"/>
    <property type="match status" value="1"/>
</dbReference>
<dbReference type="EC" id="6.3.2.10" evidence="10 11"/>
<dbReference type="Gene3D" id="3.40.1390.10">
    <property type="entry name" value="MurE/MurF, N-terminal domain"/>
    <property type="match status" value="1"/>
</dbReference>
<dbReference type="InterPro" id="IPR036565">
    <property type="entry name" value="Mur-like_cat_sf"/>
</dbReference>
<feature type="domain" description="Mur ligase C-terminal" evidence="13">
    <location>
        <begin position="324"/>
        <end position="449"/>
    </location>
</feature>
<keyword evidence="2 10" id="KW-0436">Ligase</keyword>
<keyword evidence="1 10" id="KW-0963">Cytoplasm</keyword>
<dbReference type="InterPro" id="IPR013221">
    <property type="entry name" value="Mur_ligase_cen"/>
</dbReference>
<evidence type="ECO:0000256" key="1">
    <source>
        <dbReference type="ARBA" id="ARBA00022490"/>
    </source>
</evidence>
<keyword evidence="7 10" id="KW-0573">Peptidoglycan synthesis</keyword>
<comment type="pathway">
    <text evidence="10 11">Cell wall biogenesis; peptidoglycan biosynthesis.</text>
</comment>
<feature type="binding site" evidence="10">
    <location>
        <begin position="112"/>
        <end position="118"/>
    </location>
    <ligand>
        <name>ATP</name>
        <dbReference type="ChEBI" id="CHEBI:30616"/>
    </ligand>
</feature>
<evidence type="ECO:0000259" key="12">
    <source>
        <dbReference type="Pfam" id="PF01225"/>
    </source>
</evidence>
<evidence type="ECO:0000313" key="16">
    <source>
        <dbReference type="Proteomes" id="UP000606653"/>
    </source>
</evidence>
<keyword evidence="5 10" id="KW-0067">ATP-binding</keyword>
<dbReference type="Pfam" id="PF01225">
    <property type="entry name" value="Mur_ligase"/>
    <property type="match status" value="1"/>
</dbReference>
<dbReference type="PANTHER" id="PTHR43024:SF1">
    <property type="entry name" value="UDP-N-ACETYLMURAMOYL-TRIPEPTIDE--D-ALANYL-D-ALANINE LIGASE"/>
    <property type="match status" value="1"/>
</dbReference>
<keyword evidence="6 10" id="KW-0133">Cell shape</keyword>